<keyword evidence="9" id="KW-0444">Lipid biosynthesis</keyword>
<dbReference type="Proteomes" id="UP000027439">
    <property type="component" value="Unassembled WGS sequence"/>
</dbReference>
<dbReference type="NCBIfam" id="NF003986">
    <property type="entry name" value="PRK05471.1-5"/>
    <property type="match status" value="1"/>
</dbReference>
<dbReference type="InterPro" id="IPR003763">
    <property type="entry name" value="CDP-diacylglyc_Pase"/>
</dbReference>
<evidence type="ECO:0000256" key="15">
    <source>
        <dbReference type="ARBA" id="ARBA00023209"/>
    </source>
</evidence>
<dbReference type="GO" id="GO:0008654">
    <property type="term" value="P:phospholipid biosynthetic process"/>
    <property type="evidence" value="ECO:0007669"/>
    <property type="project" value="UniProtKB-KW"/>
</dbReference>
<keyword evidence="10" id="KW-0812">Transmembrane</keyword>
<keyword evidence="11" id="KW-0378">Hydrolase</keyword>
<evidence type="ECO:0000256" key="18">
    <source>
        <dbReference type="ARBA" id="ARBA00032892"/>
    </source>
</evidence>
<dbReference type="EMBL" id="JFHE01000061">
    <property type="protein sequence ID" value="KDR26022.1"/>
    <property type="molecule type" value="Genomic_DNA"/>
</dbReference>
<keyword evidence="12" id="KW-1133">Transmembrane helix</keyword>
<evidence type="ECO:0000256" key="9">
    <source>
        <dbReference type="ARBA" id="ARBA00022516"/>
    </source>
</evidence>
<evidence type="ECO:0000256" key="1">
    <source>
        <dbReference type="ARBA" id="ARBA00001007"/>
    </source>
</evidence>
<dbReference type="eggNOG" id="COG2134">
    <property type="taxonomic scope" value="Bacteria"/>
</dbReference>
<comment type="subcellular location">
    <subcellularLocation>
        <location evidence="2">Cell membrane</location>
        <topology evidence="2">Single-pass membrane protein</topology>
    </subcellularLocation>
</comment>
<protein>
    <recommendedName>
        <fullName evidence="7">CDP-diacylglycerol pyrophosphatase</fullName>
        <ecNumber evidence="6">3.6.1.26</ecNumber>
    </recommendedName>
    <alternativeName>
        <fullName evidence="17">CDP-diacylglycerol phosphatidylhydrolase</fullName>
    </alternativeName>
    <alternativeName>
        <fullName evidence="18">CDP-diglyceride hydrolase</fullName>
    </alternativeName>
</protein>
<comment type="caution">
    <text evidence="20">The sequence shown here is derived from an EMBL/GenBank/DDBJ whole genome shotgun (WGS) entry which is preliminary data.</text>
</comment>
<evidence type="ECO:0000256" key="8">
    <source>
        <dbReference type="ARBA" id="ARBA00022475"/>
    </source>
</evidence>
<keyword evidence="14" id="KW-0472">Membrane</keyword>
<evidence type="ECO:0000256" key="4">
    <source>
        <dbReference type="ARBA" id="ARBA00005189"/>
    </source>
</evidence>
<evidence type="ECO:0000313" key="21">
    <source>
        <dbReference type="Proteomes" id="UP000027439"/>
    </source>
</evidence>
<gene>
    <name evidence="20" type="ORF">BG57_28530</name>
</gene>
<dbReference type="AlphaFoldDB" id="A0A069ND37"/>
<dbReference type="InterPro" id="IPR036265">
    <property type="entry name" value="HIT-like_sf"/>
</dbReference>
<evidence type="ECO:0000256" key="11">
    <source>
        <dbReference type="ARBA" id="ARBA00022801"/>
    </source>
</evidence>
<evidence type="ECO:0000256" key="3">
    <source>
        <dbReference type="ARBA" id="ARBA00004927"/>
    </source>
</evidence>
<keyword evidence="8" id="KW-1003">Cell membrane</keyword>
<dbReference type="Gene3D" id="3.30.428.30">
    <property type="entry name" value="HIT family - CDH-like"/>
    <property type="match status" value="1"/>
</dbReference>
<comment type="pathway">
    <text evidence="4">Lipid metabolism.</text>
</comment>
<keyword evidence="13" id="KW-0443">Lipid metabolism</keyword>
<evidence type="ECO:0000256" key="13">
    <source>
        <dbReference type="ARBA" id="ARBA00023098"/>
    </source>
</evidence>
<feature type="signal peptide" evidence="19">
    <location>
        <begin position="1"/>
        <end position="27"/>
    </location>
</feature>
<dbReference type="EC" id="3.6.1.26" evidence="6"/>
<proteinExistence type="inferred from homology"/>
<dbReference type="UniPathway" id="UPA00609">
    <property type="reaction ID" value="UER00664"/>
</dbReference>
<keyword evidence="15" id="KW-0594">Phospholipid biosynthesis</keyword>
<dbReference type="GO" id="GO:0008715">
    <property type="term" value="F:CDP-diacylglycerol diphosphatase activity"/>
    <property type="evidence" value="ECO:0007669"/>
    <property type="project" value="UniProtKB-EC"/>
</dbReference>
<evidence type="ECO:0000256" key="7">
    <source>
        <dbReference type="ARBA" id="ARBA00019608"/>
    </source>
</evidence>
<keyword evidence="16" id="KW-1208">Phospholipid metabolism</keyword>
<accession>A0A069ND37</accession>
<dbReference type="PIRSF" id="PIRSF001273">
    <property type="entry name" value="CDH"/>
    <property type="match status" value="1"/>
</dbReference>
<comment type="pathway">
    <text evidence="3">Phospholipid metabolism; CDP-diacylglycerol degradation; phosphatidate from CDP-diacylglycerol: step 1/1.</text>
</comment>
<evidence type="ECO:0000256" key="2">
    <source>
        <dbReference type="ARBA" id="ARBA00004162"/>
    </source>
</evidence>
<dbReference type="STRING" id="1071679.BG57_28530"/>
<reference evidence="20 21" key="1">
    <citation type="submission" date="2014-03" db="EMBL/GenBank/DDBJ databases">
        <title>Draft Genome Sequences of Four Burkholderia Strains.</title>
        <authorList>
            <person name="Liu X.Y."/>
            <person name="Li C.X."/>
            <person name="Xu J.H."/>
        </authorList>
    </citation>
    <scope>NUCLEOTIDE SEQUENCE [LARGE SCALE GENOMIC DNA]</scope>
    <source>
        <strain evidence="20 21">R27</strain>
    </source>
</reference>
<evidence type="ECO:0000313" key="20">
    <source>
        <dbReference type="EMBL" id="KDR26022.1"/>
    </source>
</evidence>
<organism evidence="20 21">
    <name type="scientific">Caballeronia grimmiae</name>
    <dbReference type="NCBI Taxonomy" id="1071679"/>
    <lineage>
        <taxon>Bacteria</taxon>
        <taxon>Pseudomonadati</taxon>
        <taxon>Pseudomonadota</taxon>
        <taxon>Betaproteobacteria</taxon>
        <taxon>Burkholderiales</taxon>
        <taxon>Burkholderiaceae</taxon>
        <taxon>Caballeronia</taxon>
    </lineage>
</organism>
<evidence type="ECO:0000256" key="10">
    <source>
        <dbReference type="ARBA" id="ARBA00022692"/>
    </source>
</evidence>
<comment type="catalytic activity">
    <reaction evidence="1">
        <text>a CDP-1,2-diacyl-sn-glycerol + H2O = a 1,2-diacyl-sn-glycero-3-phosphate + CMP + 2 H(+)</text>
        <dbReference type="Rhea" id="RHEA:15221"/>
        <dbReference type="ChEBI" id="CHEBI:15377"/>
        <dbReference type="ChEBI" id="CHEBI:15378"/>
        <dbReference type="ChEBI" id="CHEBI:58332"/>
        <dbReference type="ChEBI" id="CHEBI:58608"/>
        <dbReference type="ChEBI" id="CHEBI:60377"/>
        <dbReference type="EC" id="3.6.1.26"/>
    </reaction>
</comment>
<comment type="similarity">
    <text evidence="5">Belongs to the Cdh family.</text>
</comment>
<evidence type="ECO:0000256" key="12">
    <source>
        <dbReference type="ARBA" id="ARBA00022989"/>
    </source>
</evidence>
<evidence type="ECO:0000256" key="6">
    <source>
        <dbReference type="ARBA" id="ARBA00012375"/>
    </source>
</evidence>
<evidence type="ECO:0000256" key="17">
    <source>
        <dbReference type="ARBA" id="ARBA00032888"/>
    </source>
</evidence>
<keyword evidence="19" id="KW-0732">Signal</keyword>
<dbReference type="GO" id="GO:0046342">
    <property type="term" value="P:CDP-diacylglycerol catabolic process"/>
    <property type="evidence" value="ECO:0007669"/>
    <property type="project" value="UniProtKB-UniPathway"/>
</dbReference>
<dbReference type="GO" id="GO:0005886">
    <property type="term" value="C:plasma membrane"/>
    <property type="evidence" value="ECO:0007669"/>
    <property type="project" value="UniProtKB-SubCell"/>
</dbReference>
<sequence>MPMHIIRKIVVFGVAAALGLVLPPARAANPDALWNIVNGQCVPAAHGAPVRQPCADVDLAGGYAVLKDIVGVAQYLLIPTARISGIESPELLAADAPNYWRDAWQARRYVEGALRRPLPRDEISLAINSASGRSQNQLHIHIDCLAADVGEALRAAGPGIGAEWTPLPMRLRGHRYRAMRIDEADLAHTDPFKLLAATVAREGGAMGDQTLLLAGAVRSDGAPAFYLLNDHVGLGDWASSEELQDHTCGLADRAIEKP</sequence>
<evidence type="ECO:0000256" key="16">
    <source>
        <dbReference type="ARBA" id="ARBA00023264"/>
    </source>
</evidence>
<evidence type="ECO:0000256" key="14">
    <source>
        <dbReference type="ARBA" id="ARBA00023136"/>
    </source>
</evidence>
<name>A0A069ND37_9BURK</name>
<evidence type="ECO:0000256" key="19">
    <source>
        <dbReference type="SAM" id="SignalP"/>
    </source>
</evidence>
<dbReference type="SUPFAM" id="SSF54197">
    <property type="entry name" value="HIT-like"/>
    <property type="match status" value="1"/>
</dbReference>
<evidence type="ECO:0000256" key="5">
    <source>
        <dbReference type="ARBA" id="ARBA00006435"/>
    </source>
</evidence>
<dbReference type="Pfam" id="PF02611">
    <property type="entry name" value="CDH"/>
    <property type="match status" value="1"/>
</dbReference>
<feature type="chain" id="PRO_5001663626" description="CDP-diacylglycerol pyrophosphatase" evidence="19">
    <location>
        <begin position="28"/>
        <end position="258"/>
    </location>
</feature>